<sequence>MGEDAVFGRRAFLVGAGAALAVQARAAEPPVIRRLSPKLDRVLDAGARVETIATGIRWAEGPVWLPRQQALLFTDPPANVIRRWTKHDRVSVFLSPSGAPAFDPKLIREPGANGLALDRSGGLLIANSGGRTIDRLDLVTRRRTTLVARYRGRRFNSPNDMAVARDGAIWFTDPPYGLADGDRSPVKELPHNGVYRWRSGGEPVLVDGTLARPNGVALSSDERRLFVAVSDEAAPRIYAYDLDAKGDARNRRVFLDFAGRPGPGLPDGMKVAADGTMFCTGPGGLHILSREGEPLGLIATGAPVANCALGENGRALFLAADDRVLRVPITLGE</sequence>
<evidence type="ECO:0000256" key="1">
    <source>
        <dbReference type="ARBA" id="ARBA00022801"/>
    </source>
</evidence>
<dbReference type="Gene3D" id="2.120.10.30">
    <property type="entry name" value="TolB, C-terminal domain"/>
    <property type="match status" value="1"/>
</dbReference>
<dbReference type="Pfam" id="PF08450">
    <property type="entry name" value="SGL"/>
    <property type="match status" value="1"/>
</dbReference>
<gene>
    <name evidence="3" type="ORF">CKY28_16540</name>
</gene>
<dbReference type="AlphaFoldDB" id="A0A2A2SC36"/>
<protein>
    <submittedName>
        <fullName evidence="3">Gluconolactonase</fullName>
    </submittedName>
</protein>
<name>A0A2A2SC36_9SPHN</name>
<feature type="domain" description="SMP-30/Gluconolactonase/LRE-like region" evidence="2">
    <location>
        <begin position="58"/>
        <end position="318"/>
    </location>
</feature>
<accession>A0A2A2SC36</accession>
<dbReference type="InterPro" id="IPR011042">
    <property type="entry name" value="6-blade_b-propeller_TolB-like"/>
</dbReference>
<proteinExistence type="predicted"/>
<dbReference type="RefSeq" id="WP_095999477.1">
    <property type="nucleotide sequence ID" value="NZ_NSLI01000005.1"/>
</dbReference>
<dbReference type="Proteomes" id="UP000218151">
    <property type="component" value="Unassembled WGS sequence"/>
</dbReference>
<comment type="caution">
    <text evidence="3">The sequence shown here is derived from an EMBL/GenBank/DDBJ whole genome shotgun (WGS) entry which is preliminary data.</text>
</comment>
<evidence type="ECO:0000313" key="4">
    <source>
        <dbReference type="Proteomes" id="UP000218151"/>
    </source>
</evidence>
<reference evidence="4" key="1">
    <citation type="submission" date="2017-09" db="EMBL/GenBank/DDBJ databases">
        <authorList>
            <person name="Feng G."/>
            <person name="Zhu H."/>
        </authorList>
    </citation>
    <scope>NUCLEOTIDE SEQUENCE [LARGE SCALE GENOMIC DNA]</scope>
    <source>
        <strain evidence="4">1PNM-20</strain>
    </source>
</reference>
<dbReference type="InterPro" id="IPR051262">
    <property type="entry name" value="SMP-30/CGR1_Lactonase"/>
</dbReference>
<evidence type="ECO:0000259" key="2">
    <source>
        <dbReference type="Pfam" id="PF08450"/>
    </source>
</evidence>
<keyword evidence="4" id="KW-1185">Reference proteome</keyword>
<dbReference type="OrthoDB" id="30052at2"/>
<dbReference type="GO" id="GO:0016787">
    <property type="term" value="F:hydrolase activity"/>
    <property type="evidence" value="ECO:0007669"/>
    <property type="project" value="UniProtKB-KW"/>
</dbReference>
<dbReference type="PANTHER" id="PTHR47572:SF4">
    <property type="entry name" value="LACTONASE DRP35"/>
    <property type="match status" value="1"/>
</dbReference>
<organism evidence="3 4">
    <name type="scientific">Sphingomonas lenta</name>
    <dbReference type="NCBI Taxonomy" id="1141887"/>
    <lineage>
        <taxon>Bacteria</taxon>
        <taxon>Pseudomonadati</taxon>
        <taxon>Pseudomonadota</taxon>
        <taxon>Alphaproteobacteria</taxon>
        <taxon>Sphingomonadales</taxon>
        <taxon>Sphingomonadaceae</taxon>
        <taxon>Sphingomonas</taxon>
    </lineage>
</organism>
<dbReference type="PANTHER" id="PTHR47572">
    <property type="entry name" value="LIPOPROTEIN-RELATED"/>
    <property type="match status" value="1"/>
</dbReference>
<dbReference type="EMBL" id="NSLI01000005">
    <property type="protein sequence ID" value="PAX06732.1"/>
    <property type="molecule type" value="Genomic_DNA"/>
</dbReference>
<dbReference type="InterPro" id="IPR013658">
    <property type="entry name" value="SGL"/>
</dbReference>
<evidence type="ECO:0000313" key="3">
    <source>
        <dbReference type="EMBL" id="PAX06732.1"/>
    </source>
</evidence>
<keyword evidence="1" id="KW-0378">Hydrolase</keyword>
<dbReference type="SUPFAM" id="SSF63829">
    <property type="entry name" value="Calcium-dependent phosphotriesterase"/>
    <property type="match status" value="1"/>
</dbReference>